<dbReference type="AlphaFoldDB" id="K8EW90"/>
<protein>
    <submittedName>
        <fullName evidence="2">Uncharacterized protein</fullName>
    </submittedName>
</protein>
<name>K8EW90_9CHLO</name>
<proteinExistence type="predicted"/>
<feature type="region of interest" description="Disordered" evidence="1">
    <location>
        <begin position="341"/>
        <end position="369"/>
    </location>
</feature>
<organism evidence="2 3">
    <name type="scientific">Bathycoccus prasinos</name>
    <dbReference type="NCBI Taxonomy" id="41875"/>
    <lineage>
        <taxon>Eukaryota</taxon>
        <taxon>Viridiplantae</taxon>
        <taxon>Chlorophyta</taxon>
        <taxon>Mamiellophyceae</taxon>
        <taxon>Mamiellales</taxon>
        <taxon>Bathycoccaceae</taxon>
        <taxon>Bathycoccus</taxon>
    </lineage>
</organism>
<feature type="compositionally biased region" description="Basic residues" evidence="1">
    <location>
        <begin position="56"/>
        <end position="65"/>
    </location>
</feature>
<feature type="compositionally biased region" description="Low complexity" evidence="1">
    <location>
        <begin position="1"/>
        <end position="21"/>
    </location>
</feature>
<dbReference type="EMBL" id="FO082274">
    <property type="protein sequence ID" value="CCO16745.1"/>
    <property type="molecule type" value="Genomic_DNA"/>
</dbReference>
<feature type="compositionally biased region" description="Low complexity" evidence="1">
    <location>
        <begin position="66"/>
        <end position="90"/>
    </location>
</feature>
<keyword evidence="3" id="KW-1185">Reference proteome</keyword>
<dbReference type="KEGG" id="bpg:Bathy05g00580"/>
<dbReference type="Proteomes" id="UP000198341">
    <property type="component" value="Chromosome 5"/>
</dbReference>
<sequence length="369" mass="40663">MAPSSSSSFLPPPFSSSMRSSSSRRKTTSLCCSCFPPKGDGMMTTTTTETRFKTTSGRRRRRRTTTTKTATRRSNNTNKTFSSLSSSSSKTAKETNGKEKELSLSKAQPSTSGREEKGGKGGGETSKFPPDHKVFRAKKTMRVPVKERKEALENKASIEHWLKDPNESLGVVFDRNERLSEDEWKVFVASKKKIAFWELSPAFTLEILPDETEFGKQAFRGFDLMLCADEDAEECGWVNDVSVFANIFCQLRVDRDFAEDEGKEEKKNNKNNTKYVTPIVVADVDVTIAALLPSFVNAIPGFTNIGEASIAASIDFARDGAAKRVQTAYDGWVEKKLGKVIVSSSSSSSSDDDSDDDDSDDEGTSSLLF</sequence>
<reference evidence="2 3" key="1">
    <citation type="submission" date="2011-10" db="EMBL/GenBank/DDBJ databases">
        <authorList>
            <person name="Genoscope - CEA"/>
        </authorList>
    </citation>
    <scope>NUCLEOTIDE SEQUENCE [LARGE SCALE GENOMIC DNA]</scope>
    <source>
        <strain evidence="2 3">RCC 1105</strain>
    </source>
</reference>
<dbReference type="RefSeq" id="XP_007513187.1">
    <property type="nucleotide sequence ID" value="XM_007513125.1"/>
</dbReference>
<evidence type="ECO:0000313" key="2">
    <source>
        <dbReference type="EMBL" id="CCO16745.1"/>
    </source>
</evidence>
<evidence type="ECO:0000256" key="1">
    <source>
        <dbReference type="SAM" id="MobiDB-lite"/>
    </source>
</evidence>
<gene>
    <name evidence="2" type="ORF">Bathy05g00580</name>
</gene>
<accession>K8EW90</accession>
<feature type="compositionally biased region" description="Acidic residues" evidence="1">
    <location>
        <begin position="350"/>
        <end position="363"/>
    </location>
</feature>
<dbReference type="GeneID" id="19015562"/>
<dbReference type="InterPro" id="IPR018971">
    <property type="entry name" value="DUF1997"/>
</dbReference>
<dbReference type="Pfam" id="PF09366">
    <property type="entry name" value="DUF1997"/>
    <property type="match status" value="1"/>
</dbReference>
<feature type="compositionally biased region" description="Low complexity" evidence="1">
    <location>
        <begin position="44"/>
        <end position="55"/>
    </location>
</feature>
<evidence type="ECO:0000313" key="3">
    <source>
        <dbReference type="Proteomes" id="UP000198341"/>
    </source>
</evidence>
<feature type="compositionally biased region" description="Basic and acidic residues" evidence="1">
    <location>
        <begin position="91"/>
        <end position="103"/>
    </location>
</feature>
<feature type="region of interest" description="Disordered" evidence="1">
    <location>
        <begin position="1"/>
        <end position="135"/>
    </location>
</feature>